<evidence type="ECO:0000256" key="2">
    <source>
        <dbReference type="ARBA" id="ARBA00022555"/>
    </source>
</evidence>
<evidence type="ECO:0000256" key="7">
    <source>
        <dbReference type="ARBA" id="ARBA00050038"/>
    </source>
</evidence>
<proteinExistence type="inferred from homology"/>
<dbReference type="InterPro" id="IPR036416">
    <property type="entry name" value="Pept_tRNA_hydro_sf"/>
</dbReference>
<comment type="function">
    <text evidence="8">Catalyzes the release of premature peptidyl moieties from peptidyl-tRNA molecules trapped in stalled 50S ribosomal subunits, and thus maintains levels of free tRNAs and 50S ribosomes.</text>
</comment>
<dbReference type="Gene3D" id="3.40.50.1470">
    <property type="entry name" value="Peptidyl-tRNA hydrolase"/>
    <property type="match status" value="1"/>
</dbReference>
<dbReference type="EMBL" id="CP001825">
    <property type="protein sequence ID" value="ACZ42261.1"/>
    <property type="molecule type" value="Genomic_DNA"/>
</dbReference>
<dbReference type="OrthoDB" id="9800507at2"/>
<accession>D1CBU6</accession>
<comment type="catalytic activity">
    <reaction evidence="6 8 9">
        <text>an N-acyl-L-alpha-aminoacyl-tRNA + H2O = an N-acyl-L-amino acid + a tRNA + H(+)</text>
        <dbReference type="Rhea" id="RHEA:54448"/>
        <dbReference type="Rhea" id="RHEA-COMP:10123"/>
        <dbReference type="Rhea" id="RHEA-COMP:13883"/>
        <dbReference type="ChEBI" id="CHEBI:15377"/>
        <dbReference type="ChEBI" id="CHEBI:15378"/>
        <dbReference type="ChEBI" id="CHEBI:59874"/>
        <dbReference type="ChEBI" id="CHEBI:78442"/>
        <dbReference type="ChEBI" id="CHEBI:138191"/>
        <dbReference type="EC" id="3.1.1.29"/>
    </reaction>
</comment>
<evidence type="ECO:0000256" key="8">
    <source>
        <dbReference type="HAMAP-Rule" id="MF_00083"/>
    </source>
</evidence>
<dbReference type="KEGG" id="ttr:Tter_1354"/>
<organism evidence="11 12">
    <name type="scientific">Thermobaculum terrenum (strain ATCC BAA-798 / CCMEE 7001 / YNP1)</name>
    <dbReference type="NCBI Taxonomy" id="525904"/>
    <lineage>
        <taxon>Bacteria</taxon>
        <taxon>Bacillati</taxon>
        <taxon>Chloroflexota</taxon>
        <taxon>Chloroflexia</taxon>
        <taxon>Candidatus Thermobaculales</taxon>
        <taxon>Candidatus Thermobaculaceae</taxon>
        <taxon>Thermobaculum</taxon>
    </lineage>
</organism>
<dbReference type="GO" id="GO:0005737">
    <property type="term" value="C:cytoplasm"/>
    <property type="evidence" value="ECO:0007669"/>
    <property type="project" value="UniProtKB-SubCell"/>
</dbReference>
<dbReference type="eggNOG" id="COG0193">
    <property type="taxonomic scope" value="Bacteria"/>
</dbReference>
<feature type="site" description="Discriminates between blocked and unblocked aminoacyl-tRNA" evidence="8">
    <location>
        <position position="12"/>
    </location>
</feature>
<feature type="binding site" evidence="8">
    <location>
        <position position="69"/>
    </location>
    <ligand>
        <name>tRNA</name>
        <dbReference type="ChEBI" id="CHEBI:17843"/>
    </ligand>
</feature>
<keyword evidence="8" id="KW-0963">Cytoplasm</keyword>
<gene>
    <name evidence="8" type="primary">pth</name>
    <name evidence="11" type="ordered locus">Tter_1354</name>
</gene>
<keyword evidence="3 8" id="KW-0378">Hydrolase</keyword>
<evidence type="ECO:0000256" key="6">
    <source>
        <dbReference type="ARBA" id="ARBA00048707"/>
    </source>
</evidence>
<dbReference type="GO" id="GO:0000049">
    <property type="term" value="F:tRNA binding"/>
    <property type="evidence" value="ECO:0007669"/>
    <property type="project" value="UniProtKB-UniRule"/>
</dbReference>
<evidence type="ECO:0000313" key="12">
    <source>
        <dbReference type="Proteomes" id="UP000000323"/>
    </source>
</evidence>
<evidence type="ECO:0000256" key="5">
    <source>
        <dbReference type="ARBA" id="ARBA00038063"/>
    </source>
</evidence>
<reference evidence="12" key="1">
    <citation type="journal article" date="2010" name="Stand. Genomic Sci.">
        <title>Complete genome sequence of 'Thermobaculum terrenum' type strain (YNP1).</title>
        <authorList>
            <person name="Kiss H."/>
            <person name="Cleland D."/>
            <person name="Lapidus A."/>
            <person name="Lucas S."/>
            <person name="Glavina Del Rio T."/>
            <person name="Nolan M."/>
            <person name="Tice H."/>
            <person name="Han C."/>
            <person name="Goodwin L."/>
            <person name="Pitluck S."/>
            <person name="Liolios K."/>
            <person name="Ivanova N."/>
            <person name="Mavromatis K."/>
            <person name="Ovchinnikova G."/>
            <person name="Pati A."/>
            <person name="Chen A."/>
            <person name="Palaniappan K."/>
            <person name="Land M."/>
            <person name="Hauser L."/>
            <person name="Chang Y."/>
            <person name="Jeffries C."/>
            <person name="Lu M."/>
            <person name="Brettin T."/>
            <person name="Detter J."/>
            <person name="Goker M."/>
            <person name="Tindall B."/>
            <person name="Beck B."/>
            <person name="McDermott T."/>
            <person name="Woyke T."/>
            <person name="Bristow J."/>
            <person name="Eisen J."/>
            <person name="Markowitz V."/>
            <person name="Hugenholtz P."/>
            <person name="Kyrpides N."/>
            <person name="Klenk H."/>
            <person name="Cheng J."/>
        </authorList>
    </citation>
    <scope>NUCLEOTIDE SEQUENCE [LARGE SCALE GENOMIC DNA]</scope>
    <source>
        <strain evidence="12">ATCC BAA-798 / YNP1</strain>
    </source>
</reference>
<dbReference type="HAMAP" id="MF_00083">
    <property type="entry name" value="Pept_tRNA_hydro_bact"/>
    <property type="match status" value="1"/>
</dbReference>
<dbReference type="PROSITE" id="PS01195">
    <property type="entry name" value="PEPT_TRNA_HYDROL_1"/>
    <property type="match status" value="1"/>
</dbReference>
<evidence type="ECO:0000256" key="9">
    <source>
        <dbReference type="RuleBase" id="RU000673"/>
    </source>
</evidence>
<keyword evidence="2 8" id="KW-0820">tRNA-binding</keyword>
<dbReference type="GO" id="GO:0004045">
    <property type="term" value="F:peptidyl-tRNA hydrolase activity"/>
    <property type="evidence" value="ECO:0007669"/>
    <property type="project" value="UniProtKB-UniRule"/>
</dbReference>
<dbReference type="AlphaFoldDB" id="D1CBU6"/>
<keyword evidence="12" id="KW-1185">Reference proteome</keyword>
<comment type="caution">
    <text evidence="8">Lacks conserved residue(s) required for the propagation of feature annotation.</text>
</comment>
<dbReference type="InterPro" id="IPR018171">
    <property type="entry name" value="Pept_tRNA_hydro_CS"/>
</dbReference>
<dbReference type="Pfam" id="PF01195">
    <property type="entry name" value="Pept_tRNA_hydro"/>
    <property type="match status" value="1"/>
</dbReference>
<dbReference type="InterPro" id="IPR001328">
    <property type="entry name" value="Pept_tRNA_hydro"/>
</dbReference>
<dbReference type="PANTHER" id="PTHR17224:SF1">
    <property type="entry name" value="PEPTIDYL-TRNA HYDROLASE"/>
    <property type="match status" value="1"/>
</dbReference>
<evidence type="ECO:0000313" key="11">
    <source>
        <dbReference type="EMBL" id="ACZ42261.1"/>
    </source>
</evidence>
<dbReference type="PANTHER" id="PTHR17224">
    <property type="entry name" value="PEPTIDYL-TRNA HYDROLASE"/>
    <property type="match status" value="1"/>
</dbReference>
<evidence type="ECO:0000256" key="1">
    <source>
        <dbReference type="ARBA" id="ARBA00013260"/>
    </source>
</evidence>
<dbReference type="EC" id="3.1.1.29" evidence="1 8"/>
<sequence length="193" mass="21690">MNREFLIVGLGNPGKEYEHTRHNIGFLVVDELARRYKSSGFSLIDRALVAEICIDGHKAILAKPVTYMNNSGQAVKLLLRRYNLEYQSSLIVIYDDLDLPFGTIRVRTKGSSGGHRGVQSIIDTIGSNEFLRVRVGIGRDPKLDPVDYVLGRWNKEQLPYIDHMITHAADAVESLIKEGVEITMNSFNTKSTK</sequence>
<dbReference type="HOGENOM" id="CLU_062456_4_1_0"/>
<feature type="site" description="Stabilizes the basic form of H active site to accept a proton" evidence="8">
    <location>
        <position position="95"/>
    </location>
</feature>
<evidence type="ECO:0000256" key="4">
    <source>
        <dbReference type="ARBA" id="ARBA00022884"/>
    </source>
</evidence>
<feature type="binding site" evidence="8">
    <location>
        <position position="67"/>
    </location>
    <ligand>
        <name>tRNA</name>
        <dbReference type="ChEBI" id="CHEBI:17843"/>
    </ligand>
</feature>
<dbReference type="GO" id="GO:0072344">
    <property type="term" value="P:rescue of stalled ribosome"/>
    <property type="evidence" value="ECO:0007669"/>
    <property type="project" value="UniProtKB-UniRule"/>
</dbReference>
<name>D1CBU6_THET1</name>
<dbReference type="NCBIfam" id="TIGR00447">
    <property type="entry name" value="pth"/>
    <property type="match status" value="1"/>
</dbReference>
<feature type="binding site" evidence="8">
    <location>
        <position position="17"/>
    </location>
    <ligand>
        <name>tRNA</name>
        <dbReference type="ChEBI" id="CHEBI:17843"/>
    </ligand>
</feature>
<dbReference type="FunFam" id="3.40.50.1470:FF:000001">
    <property type="entry name" value="Peptidyl-tRNA hydrolase"/>
    <property type="match status" value="1"/>
</dbReference>
<comment type="similarity">
    <text evidence="5 8 10">Belongs to the PTH family.</text>
</comment>
<dbReference type="CDD" id="cd00462">
    <property type="entry name" value="PTH"/>
    <property type="match status" value="1"/>
</dbReference>
<comment type="function">
    <text evidence="8">Hydrolyzes ribosome-free peptidyl-tRNAs (with 1 or more amino acids incorporated), which drop off the ribosome during protein synthesis, or as a result of ribosome stalling.</text>
</comment>
<protein>
    <recommendedName>
        <fullName evidence="7 8">Peptidyl-tRNA hydrolase</fullName>
        <shortName evidence="8">Pth</shortName>
        <ecNumber evidence="1 8">3.1.1.29</ecNumber>
    </recommendedName>
</protein>
<feature type="active site" description="Proton acceptor" evidence="8">
    <location>
        <position position="22"/>
    </location>
</feature>
<evidence type="ECO:0000256" key="3">
    <source>
        <dbReference type="ARBA" id="ARBA00022801"/>
    </source>
</evidence>
<keyword evidence="4 8" id="KW-0694">RNA-binding</keyword>
<dbReference type="GO" id="GO:0006515">
    <property type="term" value="P:protein quality control for misfolded or incompletely synthesized proteins"/>
    <property type="evidence" value="ECO:0007669"/>
    <property type="project" value="UniProtKB-UniRule"/>
</dbReference>
<dbReference type="RefSeq" id="WP_012875296.1">
    <property type="nucleotide sequence ID" value="NC_013525.1"/>
</dbReference>
<dbReference type="SUPFAM" id="SSF53178">
    <property type="entry name" value="Peptidyl-tRNA hydrolase-like"/>
    <property type="match status" value="1"/>
</dbReference>
<dbReference type="STRING" id="525904.Tter_1354"/>
<evidence type="ECO:0000256" key="10">
    <source>
        <dbReference type="RuleBase" id="RU004320"/>
    </source>
</evidence>
<comment type="subunit">
    <text evidence="8">Monomer.</text>
</comment>
<dbReference type="Proteomes" id="UP000000323">
    <property type="component" value="Chromosome 1"/>
</dbReference>
<comment type="subcellular location">
    <subcellularLocation>
        <location evidence="8">Cytoplasm</location>
    </subcellularLocation>
</comment>